<dbReference type="EMBL" id="ANMU01000119">
    <property type="protein sequence ID" value="EMJ79861.1"/>
    <property type="molecule type" value="Genomic_DNA"/>
</dbReference>
<gene>
    <name evidence="1" type="ORF">LEP1GSC016_1721</name>
</gene>
<evidence type="ECO:0000313" key="2">
    <source>
        <dbReference type="Proteomes" id="UP000011873"/>
    </source>
</evidence>
<accession>M6BMM8</accession>
<sequence>MTKEPENTPLQSDRNSFDTTILYLRLPIPLKTNLSVSKTTSLKNHRQCREFQIKPIF</sequence>
<proteinExistence type="predicted"/>
<comment type="caution">
    <text evidence="1">The sequence shown here is derived from an EMBL/GenBank/DDBJ whole genome shotgun (WGS) entry which is preliminary data.</text>
</comment>
<dbReference type="Proteomes" id="UP000011873">
    <property type="component" value="Unassembled WGS sequence"/>
</dbReference>
<dbReference type="AlphaFoldDB" id="M6BMM8"/>
<organism evidence="1 2">
    <name type="scientific">Leptospira borgpetersenii serovar Hardjo-bovis str. Sponselee</name>
    <dbReference type="NCBI Taxonomy" id="1303729"/>
    <lineage>
        <taxon>Bacteria</taxon>
        <taxon>Pseudomonadati</taxon>
        <taxon>Spirochaetota</taxon>
        <taxon>Spirochaetia</taxon>
        <taxon>Leptospirales</taxon>
        <taxon>Leptospiraceae</taxon>
        <taxon>Leptospira</taxon>
    </lineage>
</organism>
<name>M6BMM8_LEPBO</name>
<reference evidence="1 2" key="1">
    <citation type="submission" date="2013-01" db="EMBL/GenBank/DDBJ databases">
        <authorList>
            <person name="Harkins D.M."/>
            <person name="Durkin A.S."/>
            <person name="Brinkac L.M."/>
            <person name="Haft D.H."/>
            <person name="Selengut J.D."/>
            <person name="Sanka R."/>
            <person name="DePew J."/>
            <person name="Purushe J."/>
            <person name="Galloway R.L."/>
            <person name="Vinetz J.M."/>
            <person name="Sutton G.G."/>
            <person name="Nierman W.C."/>
            <person name="Fouts D.E."/>
        </authorList>
    </citation>
    <scope>NUCLEOTIDE SEQUENCE [LARGE SCALE GENOMIC DNA]</scope>
    <source>
        <strain evidence="1 2">Sponselee CDC</strain>
    </source>
</reference>
<protein>
    <submittedName>
        <fullName evidence="1">Uncharacterized protein</fullName>
    </submittedName>
</protein>
<evidence type="ECO:0000313" key="1">
    <source>
        <dbReference type="EMBL" id="EMJ79861.1"/>
    </source>
</evidence>